<evidence type="ECO:0000256" key="2">
    <source>
        <dbReference type="ARBA" id="ARBA00022840"/>
    </source>
</evidence>
<protein>
    <submittedName>
        <fullName evidence="5">ABC superfamily ATP binding cassette transporter, ABC protein</fullName>
    </submittedName>
</protein>
<dbReference type="CDD" id="cd03221">
    <property type="entry name" value="ABCF_EF-3"/>
    <property type="match status" value="2"/>
</dbReference>
<dbReference type="RefSeq" id="WP_019206411.1">
    <property type="nucleotide sequence ID" value="NZ_AZFK01000077.1"/>
</dbReference>
<feature type="coiled-coil region" evidence="3">
    <location>
        <begin position="238"/>
        <end position="265"/>
    </location>
</feature>
<keyword evidence="2" id="KW-0067">ATP-binding</keyword>
<sequence length="516" mass="57204">MALLDVAGLTMSFAEKKLYDDASFQLEKGEHMGVVGQNGAGKSTLIKILIGQVLPVAGQVKWQPHTKIGYLDQYVDISREITLVDFLKTAFAELYQVNDELNQLYAQYAASGDDSLMDRAAHLQEILDGHDFYGIDLAIERVMTGLGLTELGADHLVAEMSGGQRSKVILAKLLLEQPDVILLDEPTNYLDTAHIEWLIGYLNDYPGAAMVISHDYDFLERVTNTIIDVAFGKITKYRGSFQQAMRQKEERKQAQEREYEKQRVVIEKAERFIRKNKAGSKSTLAKSREKMLNRLERIDPPTDNLQAHFHFPYVASGSANALKVERLSVGYHRPLLSPVTFSLTAGEKLLISGFNGVGKSTLIKSILGEIKALGGQATFSPSAKIAYFDQDLLWDDPNQTPLQVIQDQYPTMLPKTIRQKLAAAGLNAANIVKPLHLLSGGEQTKVKLALLELTPANFLILDEPTNHLDEETKQALKQALQAFSGNLILVSHEASFTAGWLDKVLNVEKLSLKGQG</sequence>
<reference evidence="5 6" key="1">
    <citation type="journal article" date="2015" name="Genome Announc.">
        <title>Expanding the biotechnology potential of lactobacilli through comparative genomics of 213 strains and associated genera.</title>
        <authorList>
            <person name="Sun Z."/>
            <person name="Harris H.M."/>
            <person name="McCann A."/>
            <person name="Guo C."/>
            <person name="Argimon S."/>
            <person name="Zhang W."/>
            <person name="Yang X."/>
            <person name="Jeffery I.B."/>
            <person name="Cooney J.C."/>
            <person name="Kagawa T.F."/>
            <person name="Liu W."/>
            <person name="Song Y."/>
            <person name="Salvetti E."/>
            <person name="Wrobel A."/>
            <person name="Rasinkangas P."/>
            <person name="Parkhill J."/>
            <person name="Rea M.C."/>
            <person name="O'Sullivan O."/>
            <person name="Ritari J."/>
            <person name="Douillard F.P."/>
            <person name="Paul Ross R."/>
            <person name="Yang R."/>
            <person name="Briner A.E."/>
            <person name="Felis G.E."/>
            <person name="de Vos W.M."/>
            <person name="Barrangou R."/>
            <person name="Klaenhammer T.R."/>
            <person name="Caufield P.W."/>
            <person name="Cui Y."/>
            <person name="Zhang H."/>
            <person name="O'Toole P.W."/>
        </authorList>
    </citation>
    <scope>NUCLEOTIDE SEQUENCE [LARGE SCALE GENOMIC DNA]</scope>
    <source>
        <strain evidence="5 6">DSM 15946</strain>
    </source>
</reference>
<gene>
    <name evidence="5" type="ORF">FC43_GL000335</name>
</gene>
<evidence type="ECO:0000256" key="1">
    <source>
        <dbReference type="ARBA" id="ARBA00022741"/>
    </source>
</evidence>
<dbReference type="PANTHER" id="PTHR42855">
    <property type="entry name" value="ABC TRANSPORTER ATP-BINDING SUBUNIT"/>
    <property type="match status" value="1"/>
</dbReference>
<name>A0A0R1UB03_9LACO</name>
<dbReference type="InterPro" id="IPR032781">
    <property type="entry name" value="ABC_tran_Xtn"/>
</dbReference>
<dbReference type="GeneID" id="82934152"/>
<evidence type="ECO:0000259" key="4">
    <source>
        <dbReference type="PROSITE" id="PS50893"/>
    </source>
</evidence>
<dbReference type="GO" id="GO:0016887">
    <property type="term" value="F:ATP hydrolysis activity"/>
    <property type="evidence" value="ECO:0007669"/>
    <property type="project" value="InterPro"/>
</dbReference>
<dbReference type="InterPro" id="IPR003593">
    <property type="entry name" value="AAA+_ATPase"/>
</dbReference>
<keyword evidence="3" id="KW-0175">Coiled coil</keyword>
<dbReference type="PROSITE" id="PS50893">
    <property type="entry name" value="ABC_TRANSPORTER_2"/>
    <property type="match status" value="2"/>
</dbReference>
<dbReference type="PROSITE" id="PS00211">
    <property type="entry name" value="ABC_TRANSPORTER_1"/>
    <property type="match status" value="1"/>
</dbReference>
<dbReference type="EMBL" id="AZFK01000077">
    <property type="protein sequence ID" value="KRL88394.1"/>
    <property type="molecule type" value="Genomic_DNA"/>
</dbReference>
<evidence type="ECO:0000313" key="6">
    <source>
        <dbReference type="Proteomes" id="UP000050816"/>
    </source>
</evidence>
<dbReference type="PATRIC" id="fig|1423760.3.peg.352"/>
<dbReference type="Pfam" id="PF12848">
    <property type="entry name" value="ABC_tran_Xtn"/>
    <property type="match status" value="1"/>
</dbReference>
<dbReference type="InterPro" id="IPR027417">
    <property type="entry name" value="P-loop_NTPase"/>
</dbReference>
<dbReference type="GO" id="GO:0005524">
    <property type="term" value="F:ATP binding"/>
    <property type="evidence" value="ECO:0007669"/>
    <property type="project" value="UniProtKB-KW"/>
</dbReference>
<dbReference type="PANTHER" id="PTHR42855:SF2">
    <property type="entry name" value="DRUG RESISTANCE ABC TRANSPORTER,ATP-BINDING PROTEIN"/>
    <property type="match status" value="1"/>
</dbReference>
<feature type="domain" description="ABC transporter" evidence="4">
    <location>
        <begin position="319"/>
        <end position="516"/>
    </location>
</feature>
<evidence type="ECO:0000256" key="3">
    <source>
        <dbReference type="SAM" id="Coils"/>
    </source>
</evidence>
<organism evidence="5 6">
    <name type="scientific">Limosilactobacillus ingluviei DSM 15946</name>
    <dbReference type="NCBI Taxonomy" id="1423760"/>
    <lineage>
        <taxon>Bacteria</taxon>
        <taxon>Bacillati</taxon>
        <taxon>Bacillota</taxon>
        <taxon>Bacilli</taxon>
        <taxon>Lactobacillales</taxon>
        <taxon>Lactobacillaceae</taxon>
        <taxon>Limosilactobacillus</taxon>
    </lineage>
</organism>
<dbReference type="AlphaFoldDB" id="A0A0R1UB03"/>
<proteinExistence type="predicted"/>
<dbReference type="Pfam" id="PF00005">
    <property type="entry name" value="ABC_tran"/>
    <property type="match status" value="2"/>
</dbReference>
<dbReference type="SMART" id="SM00382">
    <property type="entry name" value="AAA"/>
    <property type="match status" value="2"/>
</dbReference>
<dbReference type="Proteomes" id="UP000050816">
    <property type="component" value="Unassembled WGS sequence"/>
</dbReference>
<dbReference type="InterPro" id="IPR017871">
    <property type="entry name" value="ABC_transporter-like_CS"/>
</dbReference>
<comment type="caution">
    <text evidence="5">The sequence shown here is derived from an EMBL/GenBank/DDBJ whole genome shotgun (WGS) entry which is preliminary data.</text>
</comment>
<dbReference type="InterPro" id="IPR003439">
    <property type="entry name" value="ABC_transporter-like_ATP-bd"/>
</dbReference>
<accession>A0A0R1UB03</accession>
<keyword evidence="1" id="KW-0547">Nucleotide-binding</keyword>
<dbReference type="SUPFAM" id="SSF52540">
    <property type="entry name" value="P-loop containing nucleoside triphosphate hydrolases"/>
    <property type="match status" value="2"/>
</dbReference>
<dbReference type="FunFam" id="3.40.50.300:FF:000011">
    <property type="entry name" value="Putative ABC transporter ATP-binding component"/>
    <property type="match status" value="1"/>
</dbReference>
<feature type="domain" description="ABC transporter" evidence="4">
    <location>
        <begin position="4"/>
        <end position="256"/>
    </location>
</feature>
<dbReference type="InterPro" id="IPR051309">
    <property type="entry name" value="ABCF_ATPase"/>
</dbReference>
<dbReference type="Gene3D" id="3.40.50.300">
    <property type="entry name" value="P-loop containing nucleotide triphosphate hydrolases"/>
    <property type="match status" value="2"/>
</dbReference>
<evidence type="ECO:0000313" key="5">
    <source>
        <dbReference type="EMBL" id="KRL88394.1"/>
    </source>
</evidence>